<sequence length="81" mass="8655">MSLTLSMVLHELMANAVQHGALSSSAGQVTVISTLDAGHNPPTLKIEWSETGGPPIAASTVKGFGFRLIRRSIERELKRQG</sequence>
<comment type="caution">
    <text evidence="8">The sequence shown here is derived from an EMBL/GenBank/DDBJ whole genome shotgun (WGS) entry which is preliminary data.</text>
</comment>
<evidence type="ECO:0000256" key="6">
    <source>
        <dbReference type="ARBA" id="ARBA00022777"/>
    </source>
</evidence>
<keyword evidence="6 8" id="KW-0418">Kinase</keyword>
<dbReference type="EC" id="2.7.13.3" evidence="2"/>
<evidence type="ECO:0000256" key="2">
    <source>
        <dbReference type="ARBA" id="ARBA00012438"/>
    </source>
</evidence>
<dbReference type="AlphaFoldDB" id="A0A3M4MR26"/>
<dbReference type="InterPro" id="IPR036890">
    <property type="entry name" value="HATPase_C_sf"/>
</dbReference>
<evidence type="ECO:0000256" key="7">
    <source>
        <dbReference type="ARBA" id="ARBA00022840"/>
    </source>
</evidence>
<dbReference type="EMBL" id="RBOM01000109">
    <property type="protein sequence ID" value="RMM65781.1"/>
    <property type="molecule type" value="Genomic_DNA"/>
</dbReference>
<reference evidence="8 9" key="1">
    <citation type="submission" date="2018-08" db="EMBL/GenBank/DDBJ databases">
        <title>Recombination of ecologically and evolutionarily significant loci maintains genetic cohesion in the Pseudomonas syringae species complex.</title>
        <authorList>
            <person name="Dillon M."/>
            <person name="Thakur S."/>
            <person name="Almeida R.N.D."/>
            <person name="Weir B.S."/>
            <person name="Guttman D.S."/>
        </authorList>
    </citation>
    <scope>NUCLEOTIDE SEQUENCE [LARGE SCALE GENOMIC DNA]</scope>
    <source>
        <strain evidence="8 9">ICMP 4332</strain>
    </source>
</reference>
<evidence type="ECO:0000256" key="3">
    <source>
        <dbReference type="ARBA" id="ARBA00022553"/>
    </source>
</evidence>
<accession>A0A3M4MR26</accession>
<keyword evidence="5" id="KW-0547">Nucleotide-binding</keyword>
<keyword evidence="3" id="KW-0597">Phosphoprotein</keyword>
<evidence type="ECO:0000313" key="9">
    <source>
        <dbReference type="Proteomes" id="UP000279057"/>
    </source>
</evidence>
<dbReference type="PANTHER" id="PTHR41523">
    <property type="entry name" value="TWO-COMPONENT SYSTEM SENSOR PROTEIN"/>
    <property type="match status" value="1"/>
</dbReference>
<evidence type="ECO:0000256" key="4">
    <source>
        <dbReference type="ARBA" id="ARBA00022679"/>
    </source>
</evidence>
<comment type="catalytic activity">
    <reaction evidence="1">
        <text>ATP + protein L-histidine = ADP + protein N-phospho-L-histidine.</text>
        <dbReference type="EC" id="2.7.13.3"/>
    </reaction>
</comment>
<keyword evidence="7" id="KW-0067">ATP-binding</keyword>
<evidence type="ECO:0000256" key="5">
    <source>
        <dbReference type="ARBA" id="ARBA00022741"/>
    </source>
</evidence>
<protein>
    <recommendedName>
        <fullName evidence="2">histidine kinase</fullName>
        <ecNumber evidence="2">2.7.13.3</ecNumber>
    </recommendedName>
</protein>
<proteinExistence type="predicted"/>
<evidence type="ECO:0000313" key="8">
    <source>
        <dbReference type="EMBL" id="RMM65781.1"/>
    </source>
</evidence>
<organism evidence="8 9">
    <name type="scientific">Pseudomonas savastanoi pv. glycinea</name>
    <name type="common">Pseudomonas syringae pv. glycinea</name>
    <dbReference type="NCBI Taxonomy" id="318"/>
    <lineage>
        <taxon>Bacteria</taxon>
        <taxon>Pseudomonadati</taxon>
        <taxon>Pseudomonadota</taxon>
        <taxon>Gammaproteobacteria</taxon>
        <taxon>Pseudomonadales</taxon>
        <taxon>Pseudomonadaceae</taxon>
        <taxon>Pseudomonas</taxon>
    </lineage>
</organism>
<keyword evidence="4" id="KW-0808">Transferase</keyword>
<evidence type="ECO:0000256" key="1">
    <source>
        <dbReference type="ARBA" id="ARBA00000085"/>
    </source>
</evidence>
<dbReference type="PANTHER" id="PTHR41523:SF8">
    <property type="entry name" value="ETHYLENE RESPONSE SENSOR PROTEIN"/>
    <property type="match status" value="1"/>
</dbReference>
<dbReference type="Proteomes" id="UP000279057">
    <property type="component" value="Unassembled WGS sequence"/>
</dbReference>
<dbReference type="Gene3D" id="3.30.565.10">
    <property type="entry name" value="Histidine kinase-like ATPase, C-terminal domain"/>
    <property type="match status" value="1"/>
</dbReference>
<dbReference type="GO" id="GO:0005524">
    <property type="term" value="F:ATP binding"/>
    <property type="evidence" value="ECO:0007669"/>
    <property type="project" value="UniProtKB-KW"/>
</dbReference>
<gene>
    <name evidence="8" type="ORF">ALQ74_02967</name>
</gene>
<name>A0A3M4MR26_PSESG</name>
<dbReference type="GO" id="GO:0004673">
    <property type="term" value="F:protein histidine kinase activity"/>
    <property type="evidence" value="ECO:0007669"/>
    <property type="project" value="UniProtKB-EC"/>
</dbReference>